<dbReference type="InterPro" id="IPR013320">
    <property type="entry name" value="ConA-like_dom_sf"/>
</dbReference>
<evidence type="ECO:0000256" key="2">
    <source>
        <dbReference type="ARBA" id="ARBA00022801"/>
    </source>
</evidence>
<dbReference type="GO" id="GO:0005975">
    <property type="term" value="P:carbohydrate metabolic process"/>
    <property type="evidence" value="ECO:0007669"/>
    <property type="project" value="UniProtKB-ARBA"/>
</dbReference>
<evidence type="ECO:0000256" key="3">
    <source>
        <dbReference type="SAM" id="SignalP"/>
    </source>
</evidence>
<comment type="caution">
    <text evidence="4">The sequence shown here is derived from an EMBL/GenBank/DDBJ whole genome shotgun (WGS) entry which is preliminary data.</text>
</comment>
<dbReference type="Pfam" id="PF13385">
    <property type="entry name" value="Laminin_G_3"/>
    <property type="match status" value="1"/>
</dbReference>
<dbReference type="SUPFAM" id="SSF49899">
    <property type="entry name" value="Concanavalin A-like lectins/glucanases"/>
    <property type="match status" value="1"/>
</dbReference>
<dbReference type="Gene3D" id="2.60.120.260">
    <property type="entry name" value="Galactose-binding domain-like"/>
    <property type="match status" value="1"/>
</dbReference>
<dbReference type="AlphaFoldDB" id="A0A3E5B9F7"/>
<dbReference type="GO" id="GO:0004553">
    <property type="term" value="F:hydrolase activity, hydrolyzing O-glycosyl compounds"/>
    <property type="evidence" value="ECO:0007669"/>
    <property type="project" value="UniProtKB-ARBA"/>
</dbReference>
<keyword evidence="2" id="KW-0378">Hydrolase</keyword>
<evidence type="ECO:0000256" key="1">
    <source>
        <dbReference type="ARBA" id="ARBA00022729"/>
    </source>
</evidence>
<dbReference type="PANTHER" id="PTHR43817:SF1">
    <property type="entry name" value="HYDROLASE, FAMILY 43, PUTATIVE (AFU_ORTHOLOGUE AFUA_3G01660)-RELATED"/>
    <property type="match status" value="1"/>
</dbReference>
<dbReference type="Pfam" id="PF17132">
    <property type="entry name" value="Glyco_hydro_106"/>
    <property type="match status" value="1"/>
</dbReference>
<dbReference type="PANTHER" id="PTHR43817">
    <property type="entry name" value="GLYCOSYL HYDROLASE"/>
    <property type="match status" value="1"/>
</dbReference>
<feature type="signal peptide" evidence="3">
    <location>
        <begin position="1"/>
        <end position="22"/>
    </location>
</feature>
<dbReference type="EMBL" id="QSUL01000009">
    <property type="protein sequence ID" value="RGN34242.1"/>
    <property type="molecule type" value="Genomic_DNA"/>
</dbReference>
<dbReference type="Proteomes" id="UP000260983">
    <property type="component" value="Unassembled WGS sequence"/>
</dbReference>
<dbReference type="Gene3D" id="2.60.120.200">
    <property type="match status" value="1"/>
</dbReference>
<dbReference type="SUPFAM" id="SSF49785">
    <property type="entry name" value="Galactose-binding domain-like"/>
    <property type="match status" value="1"/>
</dbReference>
<sequence>MKRIGKKIMMMAVLWGSSLIYAQTMEESFRNPPVTARPSTYWMWMNGNVSKEGITADLEYMKRTSYGGAMMFNVGVGIPRGEVDYGSLRWEEMTLHAVKEAERLGLELFLQNSPGYSGTGGPWITAENSMQQLEWTETLAVPDKKGWVQTSLPRPYAKLGYYKDAVVLAYPALESETELFQSLVTKVSLDDREVNKEIFLDNDLGSQVRMSHAKSVLTFELSRSFEARAITIRRGEREKPLDPHDGPRDYAPVLRLEVSDDGIRYEEVATVNCQELRAMDAPGIASFGPVKGRFFRLVTNRATNISEVCLHASSRLKDWTAKANYVKNPVALGAYDRQDVSGQTIDRSDVVDVTPFMDDNGYLKWHAPRTASRWTILRIGSTTTGEVVAAAPDSGVGLDCDKFSKIALDQHFDKFLTPLLDKLKPWCGKTLKALMMDSWEAGKQNWTASLPAYFREHCGYDPTPWLLAMTGRIVESTEKTECFLYDMRRTQTDMFNENFLAHFKERAAQHGLKFAAEPYGDGNFESLEYAEFLDYPMSEFWIHYIYGGVTTSKMAASTAHLWNRRIVGAECFTGTPFNSKLTEHPYSMKAEGDYMMAVGVNRFVYHVFAHQPYVGNTSGSLMTMGPFGTHLNRNSVWAEQAVGLNTYNARCAYLLQQGQYVADILYLKDEGISSGIPDYDCVEPLTPYGYRWDIGSKNVLQHLNVKDGDLILPHGMKYRLLVLTPMKQCSPELLRQVKRLIGQGAVVVLSSDKPVGYMGMDEAKDKEVRLLADEIWSMAGTGNVHYTKNLKQLLEKSKILPDFSFVAENKDAQIHFIHRSVEGDDVYFISNHRRRAEKITATFRVAGKIPVLWNAETGETGLPVASQQDGDRTKVTLTLQESGSVFIVFRHKQNMEQMAQPFEETFPRSSMDAPLFNTFTVSLWAKPETFAASGRGFVLFPDKGEERYGKGHAVVGIAMGQNGVRVYERTSQNAVVLESNTSVTGWTHITLVYTDGVPTLFLNGKKVAVGTKSTFICSPAYDVPMSEEQYIASFEGDQTKTNYARKAWTEQEVMSEWKKGLPTPVLPPNSKVLKELNTDWKVFFSAVSKAPAEIGLDTLCSLHKHEDFNVKHFSGKSTYSKVFTLTKSELKKCPKIMLDLGRVENIAEISINGGEKVLVWKAPYSLDITSMVKEGENLLEIEVTNLYPNRIIGDEHLPEIYEYDEYGRIVKLPSWYVKQQEDNNRERVLFLPWKHYTKTDPLLESGLLGPVRILY</sequence>
<keyword evidence="1 3" id="KW-0732">Signal</keyword>
<dbReference type="NCBIfam" id="NF045579">
    <property type="entry name" value="rhamnoside_JR"/>
    <property type="match status" value="1"/>
</dbReference>
<dbReference type="InterPro" id="IPR008979">
    <property type="entry name" value="Galactose-bd-like_sf"/>
</dbReference>
<proteinExistence type="predicted"/>
<name>A0A3E5B9F7_9BACE</name>
<protein>
    <submittedName>
        <fullName evidence="4">Uncharacterized protein</fullName>
    </submittedName>
</protein>
<evidence type="ECO:0000313" key="4">
    <source>
        <dbReference type="EMBL" id="RGN34242.1"/>
    </source>
</evidence>
<accession>A0A3E5B9F7</accession>
<dbReference type="RefSeq" id="WP_117724621.1">
    <property type="nucleotide sequence ID" value="NZ_QSUL01000009.1"/>
</dbReference>
<feature type="chain" id="PRO_5017578448" evidence="3">
    <location>
        <begin position="23"/>
        <end position="1255"/>
    </location>
</feature>
<reference evidence="4 5" key="1">
    <citation type="submission" date="2018-08" db="EMBL/GenBank/DDBJ databases">
        <title>A genome reference for cultivated species of the human gut microbiota.</title>
        <authorList>
            <person name="Zou Y."/>
            <person name="Xue W."/>
            <person name="Luo G."/>
        </authorList>
    </citation>
    <scope>NUCLEOTIDE SEQUENCE [LARGE SCALE GENOMIC DNA]</scope>
    <source>
        <strain evidence="4 5">OM05-15BH</strain>
    </source>
</reference>
<organism evidence="4 5">
    <name type="scientific">Bacteroides oleiciplenus</name>
    <dbReference type="NCBI Taxonomy" id="626931"/>
    <lineage>
        <taxon>Bacteria</taxon>
        <taxon>Pseudomonadati</taxon>
        <taxon>Bacteroidota</taxon>
        <taxon>Bacteroidia</taxon>
        <taxon>Bacteroidales</taxon>
        <taxon>Bacteroidaceae</taxon>
        <taxon>Bacteroides</taxon>
    </lineage>
</organism>
<gene>
    <name evidence="4" type="ORF">DXB65_14200</name>
</gene>
<evidence type="ECO:0000313" key="5">
    <source>
        <dbReference type="Proteomes" id="UP000260983"/>
    </source>
</evidence>